<feature type="binding site" evidence="5">
    <location>
        <position position="96"/>
    </location>
    <ligand>
        <name>Zn(2+)</name>
        <dbReference type="ChEBI" id="CHEBI:29105"/>
    </ligand>
</feature>
<dbReference type="Proteomes" id="UP000823821">
    <property type="component" value="Unassembled WGS sequence"/>
</dbReference>
<dbReference type="EMBL" id="DWZD01000050">
    <property type="protein sequence ID" value="HJA79787.1"/>
    <property type="molecule type" value="Genomic_DNA"/>
</dbReference>
<reference evidence="6" key="2">
    <citation type="submission" date="2021-04" db="EMBL/GenBank/DDBJ databases">
        <authorList>
            <person name="Gilroy R."/>
        </authorList>
    </citation>
    <scope>NUCLEOTIDE SEQUENCE</scope>
    <source>
        <strain evidence="6">5032</strain>
    </source>
</reference>
<dbReference type="PANTHER" id="PTHR34535:SF3">
    <property type="entry name" value="HYDROGENASE MATURATION FACTOR HYPA"/>
    <property type="match status" value="1"/>
</dbReference>
<feature type="binding site" evidence="5">
    <location>
        <position position="80"/>
    </location>
    <ligand>
        <name>Zn(2+)</name>
        <dbReference type="ChEBI" id="CHEBI:29105"/>
    </ligand>
</feature>
<dbReference type="InterPro" id="IPR000688">
    <property type="entry name" value="HypA/HybF"/>
</dbReference>
<gene>
    <name evidence="5" type="primary">hypA</name>
    <name evidence="6" type="ORF">H9784_09530</name>
</gene>
<feature type="binding site" evidence="5">
    <location>
        <position position="99"/>
    </location>
    <ligand>
        <name>Zn(2+)</name>
        <dbReference type="ChEBI" id="CHEBI:29105"/>
    </ligand>
</feature>
<evidence type="ECO:0000256" key="5">
    <source>
        <dbReference type="HAMAP-Rule" id="MF_00213"/>
    </source>
</evidence>
<proteinExistence type="inferred from homology"/>
<keyword evidence="4 5" id="KW-0862">Zinc</keyword>
<protein>
    <recommendedName>
        <fullName evidence="5">Hydrogenase maturation factor HypA</fullName>
    </recommendedName>
</protein>
<evidence type="ECO:0000256" key="4">
    <source>
        <dbReference type="ARBA" id="ARBA00022833"/>
    </source>
</evidence>
<dbReference type="GO" id="GO:0008270">
    <property type="term" value="F:zinc ion binding"/>
    <property type="evidence" value="ECO:0007669"/>
    <property type="project" value="UniProtKB-UniRule"/>
</dbReference>
<evidence type="ECO:0000256" key="2">
    <source>
        <dbReference type="ARBA" id="ARBA00022596"/>
    </source>
</evidence>
<dbReference type="PROSITE" id="PS01249">
    <property type="entry name" value="HYPA"/>
    <property type="match status" value="1"/>
</dbReference>
<comment type="caution">
    <text evidence="6">The sequence shown here is derived from an EMBL/GenBank/DDBJ whole genome shotgun (WGS) entry which is preliminary data.</text>
</comment>
<reference evidence="6" key="1">
    <citation type="journal article" date="2021" name="PeerJ">
        <title>Extensive microbial diversity within the chicken gut microbiome revealed by metagenomics and culture.</title>
        <authorList>
            <person name="Gilroy R."/>
            <person name="Ravi A."/>
            <person name="Getino M."/>
            <person name="Pursley I."/>
            <person name="Horton D.L."/>
            <person name="Alikhan N.F."/>
            <person name="Baker D."/>
            <person name="Gharbi K."/>
            <person name="Hall N."/>
            <person name="Watson M."/>
            <person name="Adriaenssens E.M."/>
            <person name="Foster-Nyarko E."/>
            <person name="Jarju S."/>
            <person name="Secka A."/>
            <person name="Antonio M."/>
            <person name="Oren A."/>
            <person name="Chaudhuri R.R."/>
            <person name="La Ragione R."/>
            <person name="Hildebrand F."/>
            <person name="Pallen M.J."/>
        </authorList>
    </citation>
    <scope>NUCLEOTIDE SEQUENCE</scope>
    <source>
        <strain evidence="6">5032</strain>
    </source>
</reference>
<keyword evidence="2 5" id="KW-0533">Nickel</keyword>
<evidence type="ECO:0000256" key="1">
    <source>
        <dbReference type="ARBA" id="ARBA00010748"/>
    </source>
</evidence>
<evidence type="ECO:0000313" key="7">
    <source>
        <dbReference type="Proteomes" id="UP000823821"/>
    </source>
</evidence>
<dbReference type="Gene3D" id="3.30.2320.80">
    <property type="match status" value="1"/>
</dbReference>
<organism evidence="6 7">
    <name type="scientific">Candidatus Desulfovibrio intestinavium</name>
    <dbReference type="NCBI Taxonomy" id="2838534"/>
    <lineage>
        <taxon>Bacteria</taxon>
        <taxon>Pseudomonadati</taxon>
        <taxon>Thermodesulfobacteriota</taxon>
        <taxon>Desulfovibrionia</taxon>
        <taxon>Desulfovibrionales</taxon>
        <taxon>Desulfovibrionaceae</taxon>
        <taxon>Desulfovibrio</taxon>
    </lineage>
</organism>
<dbReference type="GO" id="GO:0016151">
    <property type="term" value="F:nickel cation binding"/>
    <property type="evidence" value="ECO:0007669"/>
    <property type="project" value="UniProtKB-UniRule"/>
</dbReference>
<dbReference type="AlphaFoldDB" id="A0A9D2HP42"/>
<feature type="binding site" evidence="5">
    <location>
        <position position="2"/>
    </location>
    <ligand>
        <name>Ni(2+)</name>
        <dbReference type="ChEBI" id="CHEBI:49786"/>
    </ligand>
</feature>
<comment type="similarity">
    <text evidence="1 5">Belongs to the HypA/HybF family.</text>
</comment>
<feature type="binding site" evidence="5">
    <location>
        <position position="83"/>
    </location>
    <ligand>
        <name>Zn(2+)</name>
        <dbReference type="ChEBI" id="CHEBI:29105"/>
    </ligand>
</feature>
<keyword evidence="3 5" id="KW-0479">Metal-binding</keyword>
<dbReference type="PANTHER" id="PTHR34535">
    <property type="entry name" value="HYDROGENASE MATURATION FACTOR HYPA"/>
    <property type="match status" value="1"/>
</dbReference>
<evidence type="ECO:0000313" key="6">
    <source>
        <dbReference type="EMBL" id="HJA79787.1"/>
    </source>
</evidence>
<dbReference type="Pfam" id="PF01155">
    <property type="entry name" value="HypA"/>
    <property type="match status" value="1"/>
</dbReference>
<dbReference type="HAMAP" id="MF_00213">
    <property type="entry name" value="HypA_HybF"/>
    <property type="match status" value="1"/>
</dbReference>
<dbReference type="InterPro" id="IPR020538">
    <property type="entry name" value="Hydgase_Ni_incorp_HypA/HybF_CS"/>
</dbReference>
<sequence>MHEAALVQGLLRTALRAVEEHNARPGARRAGRLTRLCCRLGLLSCVEPQSLRACFELFAEGTPAAGAELVLETAPLACRCEDCGATFALERRHFLCPACGGERLQFHGGHGLTLMGIDVEAENTP</sequence>
<comment type="function">
    <text evidence="5">Involved in the maturation of [NiFe] hydrogenases. Required for nickel insertion into the metal center of the hydrogenase.</text>
</comment>
<dbReference type="GO" id="GO:0051604">
    <property type="term" value="P:protein maturation"/>
    <property type="evidence" value="ECO:0007669"/>
    <property type="project" value="InterPro"/>
</dbReference>
<name>A0A9D2HP42_9BACT</name>
<dbReference type="PIRSF" id="PIRSF004761">
    <property type="entry name" value="Hydrgn_mat_HypA"/>
    <property type="match status" value="1"/>
</dbReference>
<evidence type="ECO:0000256" key="3">
    <source>
        <dbReference type="ARBA" id="ARBA00022723"/>
    </source>
</evidence>
<accession>A0A9D2HP42</accession>